<dbReference type="InterPro" id="IPR006027">
    <property type="entry name" value="NusB_RsmB_TIM44"/>
</dbReference>
<reference evidence="8" key="1">
    <citation type="journal article" date="2020" name="mSystems">
        <title>Genome- and Community-Level Interaction Insights into Carbon Utilization and Element Cycling Functions of Hydrothermarchaeota in Hydrothermal Sediment.</title>
        <authorList>
            <person name="Zhou Z."/>
            <person name="Liu Y."/>
            <person name="Xu W."/>
            <person name="Pan J."/>
            <person name="Luo Z.H."/>
            <person name="Li M."/>
        </authorList>
    </citation>
    <scope>NUCLEOTIDE SEQUENCE [LARGE SCALE GENOMIC DNA]</scope>
    <source>
        <strain evidence="8">SpSt-503</strain>
    </source>
</reference>
<keyword evidence="4 6" id="KW-0805">Transcription regulation</keyword>
<comment type="similarity">
    <text evidence="1 6">Belongs to the NusB family.</text>
</comment>
<evidence type="ECO:0000256" key="1">
    <source>
        <dbReference type="ARBA" id="ARBA00005952"/>
    </source>
</evidence>
<dbReference type="GO" id="GO:0003723">
    <property type="term" value="F:RNA binding"/>
    <property type="evidence" value="ECO:0007669"/>
    <property type="project" value="UniProtKB-UniRule"/>
</dbReference>
<dbReference type="GO" id="GO:0006353">
    <property type="term" value="P:DNA-templated transcription termination"/>
    <property type="evidence" value="ECO:0007669"/>
    <property type="project" value="UniProtKB-UniRule"/>
</dbReference>
<comment type="function">
    <text evidence="6">Involved in transcription antitermination. Required for transcription of ribosomal RNA (rRNA) genes. Binds specifically to the boxA antiterminator sequence of the ribosomal RNA (rrn) operons.</text>
</comment>
<dbReference type="GO" id="GO:0005829">
    <property type="term" value="C:cytosol"/>
    <property type="evidence" value="ECO:0007669"/>
    <property type="project" value="TreeGrafter"/>
</dbReference>
<keyword evidence="5 6" id="KW-0804">Transcription</keyword>
<dbReference type="InterPro" id="IPR011605">
    <property type="entry name" value="NusB_fam"/>
</dbReference>
<evidence type="ECO:0000259" key="7">
    <source>
        <dbReference type="Pfam" id="PF01029"/>
    </source>
</evidence>
<dbReference type="GO" id="GO:0031564">
    <property type="term" value="P:transcription antitermination"/>
    <property type="evidence" value="ECO:0007669"/>
    <property type="project" value="UniProtKB-KW"/>
</dbReference>
<dbReference type="HAMAP" id="MF_00073">
    <property type="entry name" value="NusB"/>
    <property type="match status" value="1"/>
</dbReference>
<evidence type="ECO:0000256" key="3">
    <source>
        <dbReference type="ARBA" id="ARBA00022884"/>
    </source>
</evidence>
<evidence type="ECO:0000256" key="6">
    <source>
        <dbReference type="HAMAP-Rule" id="MF_00073"/>
    </source>
</evidence>
<dbReference type="CDD" id="cd00619">
    <property type="entry name" value="Terminator_NusB"/>
    <property type="match status" value="1"/>
</dbReference>
<sequence>MASRRKARILAFQALFSWEASRASLQDLVGFSWLDNDKRDAIDEGTATFARLLIAGTIENIETIDALIKSHLKNWNFDRLNRVDLAILRMSVYSLKYQQDIPPSIVIDEAIDIAKEYGTDDSYRFINGVLDAIKKEIQGGSGQ</sequence>
<dbReference type="PANTHER" id="PTHR11078:SF3">
    <property type="entry name" value="ANTITERMINATION NUSB DOMAIN-CONTAINING PROTEIN"/>
    <property type="match status" value="1"/>
</dbReference>
<dbReference type="InterPro" id="IPR035926">
    <property type="entry name" value="NusB-like_sf"/>
</dbReference>
<evidence type="ECO:0000256" key="4">
    <source>
        <dbReference type="ARBA" id="ARBA00023015"/>
    </source>
</evidence>
<keyword evidence="2 6" id="KW-0889">Transcription antitermination</keyword>
<comment type="caution">
    <text evidence="8">The sequence shown here is derived from an EMBL/GenBank/DDBJ whole genome shotgun (WGS) entry which is preliminary data.</text>
</comment>
<dbReference type="EMBL" id="DSVL01000187">
    <property type="protein sequence ID" value="HFH29049.1"/>
    <property type="molecule type" value="Genomic_DNA"/>
</dbReference>
<dbReference type="Gene3D" id="1.10.940.10">
    <property type="entry name" value="NusB-like"/>
    <property type="match status" value="1"/>
</dbReference>
<dbReference type="PANTHER" id="PTHR11078">
    <property type="entry name" value="N UTILIZATION SUBSTANCE PROTEIN B-RELATED"/>
    <property type="match status" value="1"/>
</dbReference>
<evidence type="ECO:0000313" key="8">
    <source>
        <dbReference type="EMBL" id="HFH29049.1"/>
    </source>
</evidence>
<name>A0A7C3EK97_9SPIR</name>
<accession>A0A7C3EK97</accession>
<evidence type="ECO:0000256" key="2">
    <source>
        <dbReference type="ARBA" id="ARBA00022814"/>
    </source>
</evidence>
<dbReference type="Pfam" id="PF01029">
    <property type="entry name" value="NusB"/>
    <property type="match status" value="1"/>
</dbReference>
<gene>
    <name evidence="6 8" type="primary">nusB</name>
    <name evidence="8" type="ORF">ENS59_05995</name>
</gene>
<dbReference type="NCBIfam" id="TIGR01951">
    <property type="entry name" value="nusB"/>
    <property type="match status" value="1"/>
</dbReference>
<proteinExistence type="inferred from homology"/>
<dbReference type="AlphaFoldDB" id="A0A7C3EK97"/>
<organism evidence="8">
    <name type="scientific">Gracilinema caldarium</name>
    <dbReference type="NCBI Taxonomy" id="215591"/>
    <lineage>
        <taxon>Bacteria</taxon>
        <taxon>Pseudomonadati</taxon>
        <taxon>Spirochaetota</taxon>
        <taxon>Spirochaetia</taxon>
        <taxon>Spirochaetales</taxon>
        <taxon>Breznakiellaceae</taxon>
        <taxon>Gracilinema</taxon>
    </lineage>
</organism>
<feature type="domain" description="NusB/RsmB/TIM44" evidence="7">
    <location>
        <begin position="5"/>
        <end position="134"/>
    </location>
</feature>
<evidence type="ECO:0000256" key="5">
    <source>
        <dbReference type="ARBA" id="ARBA00023163"/>
    </source>
</evidence>
<protein>
    <recommendedName>
        <fullName evidence="6">Transcription antitermination protein NusB</fullName>
    </recommendedName>
    <alternativeName>
        <fullName evidence="6">Antitermination factor NusB</fullName>
    </alternativeName>
</protein>
<keyword evidence="3 6" id="KW-0694">RNA-binding</keyword>
<dbReference type="SUPFAM" id="SSF48013">
    <property type="entry name" value="NusB-like"/>
    <property type="match status" value="1"/>
</dbReference>